<dbReference type="RefSeq" id="WP_084731122.1">
    <property type="nucleotide sequence ID" value="NZ_FQVL01000002.1"/>
</dbReference>
<name>A0A1M4V2V9_9BACL</name>
<sequence>MRRHRILLTMVMMISFLLLNWKEASANHPPQTLDLIFQDQHFILPLNKIGFDGIDPTTIDRQRFFEWIQENVEPKINQSAQSAYFLDGELQPHQLGRKVDRKRLANWLDLPHFYLGSPQLLPVIEWEPKLTTDQCLRLKEKKIGSYTTNFNKKNKNRTHNIYLSTEAIDHKILLPGETFSFNRVVGKRSRTRGYRQARVIVKGEYSEGIGGGICQTSSTLFNSVDQAGLQIIERYSHSKRVTYVPRKRDAAVSWYGPDFCFRNQLNEPIIIVTNISDGQLTIELYGPDSIQTKPRFVPSPPS</sequence>
<dbReference type="InterPro" id="IPR007391">
    <property type="entry name" value="Vancomycin_resist_VanW"/>
</dbReference>
<dbReference type="OrthoDB" id="9813301at2"/>
<keyword evidence="2" id="KW-1185">Reference proteome</keyword>
<dbReference type="PANTHER" id="PTHR35788:SF1">
    <property type="entry name" value="EXPORTED PROTEIN"/>
    <property type="match status" value="1"/>
</dbReference>
<dbReference type="AlphaFoldDB" id="A0A1M4V2V9"/>
<organism evidence="1 2">
    <name type="scientific">Seinonella peptonophila</name>
    <dbReference type="NCBI Taxonomy" id="112248"/>
    <lineage>
        <taxon>Bacteria</taxon>
        <taxon>Bacillati</taxon>
        <taxon>Bacillota</taxon>
        <taxon>Bacilli</taxon>
        <taxon>Bacillales</taxon>
        <taxon>Thermoactinomycetaceae</taxon>
        <taxon>Seinonella</taxon>
    </lineage>
</organism>
<evidence type="ECO:0000313" key="1">
    <source>
        <dbReference type="EMBL" id="SHE63269.1"/>
    </source>
</evidence>
<dbReference type="EMBL" id="FQVL01000002">
    <property type="protein sequence ID" value="SHE63269.1"/>
    <property type="molecule type" value="Genomic_DNA"/>
</dbReference>
<accession>A0A1M4V2V9</accession>
<proteinExistence type="predicted"/>
<dbReference type="STRING" id="112248.SAMN05444392_102141"/>
<dbReference type="PANTHER" id="PTHR35788">
    <property type="entry name" value="EXPORTED PROTEIN-RELATED"/>
    <property type="match status" value="1"/>
</dbReference>
<evidence type="ECO:0000313" key="2">
    <source>
        <dbReference type="Proteomes" id="UP000184476"/>
    </source>
</evidence>
<reference evidence="1 2" key="1">
    <citation type="submission" date="2016-11" db="EMBL/GenBank/DDBJ databases">
        <authorList>
            <person name="Jaros S."/>
            <person name="Januszkiewicz K."/>
            <person name="Wedrychowicz H."/>
        </authorList>
    </citation>
    <scope>NUCLEOTIDE SEQUENCE [LARGE SCALE GENOMIC DNA]</scope>
    <source>
        <strain evidence="1 2">DSM 44666</strain>
    </source>
</reference>
<dbReference type="Pfam" id="PF04294">
    <property type="entry name" value="VanW"/>
    <property type="match status" value="1"/>
</dbReference>
<dbReference type="Proteomes" id="UP000184476">
    <property type="component" value="Unassembled WGS sequence"/>
</dbReference>
<gene>
    <name evidence="1" type="ORF">SAMN05444392_102141</name>
</gene>
<protein>
    <submittedName>
        <fullName evidence="1">Vancomycin resistance protein YoaR, contains peptidoglycan-binding and VanW domains</fullName>
    </submittedName>
</protein>
<dbReference type="InterPro" id="IPR052913">
    <property type="entry name" value="Glycopeptide_resist_protein"/>
</dbReference>